<dbReference type="GeneID" id="100210178"/>
<keyword evidence="2" id="KW-0732">Signal</keyword>
<accession>A0ABM4DFT5</accession>
<feature type="signal peptide" evidence="2">
    <location>
        <begin position="1"/>
        <end position="18"/>
    </location>
</feature>
<evidence type="ECO:0000313" key="4">
    <source>
        <dbReference type="RefSeq" id="XP_065673273.1"/>
    </source>
</evidence>
<dbReference type="Proteomes" id="UP001652625">
    <property type="component" value="Chromosome 14"/>
</dbReference>
<organism evidence="3 4">
    <name type="scientific">Hydra vulgaris</name>
    <name type="common">Hydra</name>
    <name type="synonym">Hydra attenuata</name>
    <dbReference type="NCBI Taxonomy" id="6087"/>
    <lineage>
        <taxon>Eukaryota</taxon>
        <taxon>Metazoa</taxon>
        <taxon>Cnidaria</taxon>
        <taxon>Hydrozoa</taxon>
        <taxon>Hydroidolina</taxon>
        <taxon>Anthoathecata</taxon>
        <taxon>Aplanulata</taxon>
        <taxon>Hydridae</taxon>
        <taxon>Hydra</taxon>
    </lineage>
</organism>
<dbReference type="RefSeq" id="XP_065673273.1">
    <property type="nucleotide sequence ID" value="XM_065817201.1"/>
</dbReference>
<evidence type="ECO:0000256" key="1">
    <source>
        <dbReference type="SAM" id="Phobius"/>
    </source>
</evidence>
<keyword evidence="3" id="KW-1185">Reference proteome</keyword>
<keyword evidence="1" id="KW-0812">Transmembrane</keyword>
<protein>
    <submittedName>
        <fullName evidence="4">Uncharacterized protein LOC100210178 isoform X3</fullName>
    </submittedName>
</protein>
<keyword evidence="1" id="KW-1133">Transmembrane helix</keyword>
<reference evidence="4" key="1">
    <citation type="submission" date="2025-08" db="UniProtKB">
        <authorList>
            <consortium name="RefSeq"/>
        </authorList>
    </citation>
    <scope>IDENTIFICATION</scope>
</reference>
<evidence type="ECO:0000256" key="2">
    <source>
        <dbReference type="SAM" id="SignalP"/>
    </source>
</evidence>
<feature type="transmembrane region" description="Helical" evidence="1">
    <location>
        <begin position="309"/>
        <end position="331"/>
    </location>
</feature>
<gene>
    <name evidence="4" type="primary">LOC100210178</name>
</gene>
<keyword evidence="1" id="KW-0472">Membrane</keyword>
<sequence>MKELCLLIILIRLWSVNGVGIMRKEFGDESDNNGVPCLNGTLIFYQDITFSIHCFTSMKNEGCDLMFIGGNSNVGFIPANNKNKTFDVISTCEDNYNLKVANLTIQDYPTNTNNKVWTSYGIEVIQKFLNVLPSEKDKISVLFTGWSAGVFLKMQFQCVNDEGAFSRDNDRLCVYFKFAGFLEYPLIDNFNKPTYTETTLESTPRYTATTLVSTPTYTTVTLNNTSAAFFDISTTLIKTSFKNLTQMTSWKETTSSLIVVNTRQTIEAGLSSRIDTTAVEFTKTQEMVLTPFSMQRSAQYNNWSKTKTYILIGVLLASFFLIIVFIIVLILRRQKKSRGNNENSTEVESKKSNRIRRKTILLKTPTIFNKKKYDEFDNYENFDYPPPDKNFDYPPPDKKKSVWFVNQIFKHDEQVGEDPHIYNTLGK</sequence>
<feature type="chain" id="PRO_5047433933" evidence="2">
    <location>
        <begin position="19"/>
        <end position="427"/>
    </location>
</feature>
<proteinExistence type="predicted"/>
<name>A0ABM4DFT5_HYDVU</name>
<evidence type="ECO:0000313" key="3">
    <source>
        <dbReference type="Proteomes" id="UP001652625"/>
    </source>
</evidence>